<accession>A0A917S897</accession>
<comment type="caution">
    <text evidence="1">The sequence shown here is derived from an EMBL/GenBank/DDBJ whole genome shotgun (WGS) entry which is preliminary data.</text>
</comment>
<keyword evidence="2" id="KW-1185">Reference proteome</keyword>
<reference evidence="1" key="2">
    <citation type="submission" date="2020-09" db="EMBL/GenBank/DDBJ databases">
        <authorList>
            <person name="Sun Q."/>
            <person name="Zhou Y."/>
        </authorList>
    </citation>
    <scope>NUCLEOTIDE SEQUENCE</scope>
    <source>
        <strain evidence="1">CGMCC 4.7306</strain>
    </source>
</reference>
<reference evidence="1" key="1">
    <citation type="journal article" date="2014" name="Int. J. Syst. Evol. Microbiol.">
        <title>Complete genome sequence of Corynebacterium casei LMG S-19264T (=DSM 44701T), isolated from a smear-ripened cheese.</title>
        <authorList>
            <consortium name="US DOE Joint Genome Institute (JGI-PGF)"/>
            <person name="Walter F."/>
            <person name="Albersmeier A."/>
            <person name="Kalinowski J."/>
            <person name="Ruckert C."/>
        </authorList>
    </citation>
    <scope>NUCLEOTIDE SEQUENCE</scope>
    <source>
        <strain evidence="1">CGMCC 4.7306</strain>
    </source>
</reference>
<evidence type="ECO:0000313" key="2">
    <source>
        <dbReference type="Proteomes" id="UP000613840"/>
    </source>
</evidence>
<dbReference type="EMBL" id="BMMZ01000005">
    <property type="protein sequence ID" value="GGL63988.1"/>
    <property type="molecule type" value="Genomic_DNA"/>
</dbReference>
<dbReference type="Proteomes" id="UP000613840">
    <property type="component" value="Unassembled WGS sequence"/>
</dbReference>
<proteinExistence type="predicted"/>
<gene>
    <name evidence="1" type="ORF">GCM10011575_23020</name>
</gene>
<organism evidence="1 2">
    <name type="scientific">Microlunatus endophyticus</name>
    <dbReference type="NCBI Taxonomy" id="1716077"/>
    <lineage>
        <taxon>Bacteria</taxon>
        <taxon>Bacillati</taxon>
        <taxon>Actinomycetota</taxon>
        <taxon>Actinomycetes</taxon>
        <taxon>Propionibacteriales</taxon>
        <taxon>Propionibacteriaceae</taxon>
        <taxon>Microlunatus</taxon>
    </lineage>
</organism>
<dbReference type="AlphaFoldDB" id="A0A917S897"/>
<protein>
    <submittedName>
        <fullName evidence="1">Uncharacterized protein</fullName>
    </submittedName>
</protein>
<evidence type="ECO:0000313" key="1">
    <source>
        <dbReference type="EMBL" id="GGL63988.1"/>
    </source>
</evidence>
<sequence length="443" mass="46869">MNSSADALSPVATAVAARPAQEQRLTAVRIPLRDRAWMPFHTVRAIGPVRTPSTARVRELLIKLWQTAPRHPLVCRMDERTAVRRPVPADQLDGYLGAVIVPAPAGADAVELARLLQARPLDGLPFMIAISDRAAAMRSAHVIGDTATANPWFFGLLRAGDPDRALDLITSGRTTRFPLAAALINQFGRNPRRAIRAFRRALPLGPATGAAETPVAATVGTPELITRTATPDVEAALRTWRADHAPKASVAALWMAASVRALRLHGIDTGDGVFTMMNCRRYLPEGAAVQGNFAVGPYLLPDDLADPNALGAELAGAAADGVPLVLLTAIAARSVLRRGRPAQMPTMASPGSAPKINLSYFGGISADDVDFVEPGDLDGQRHGQYVVAAEPAGPNAVTYVFARSPYGMHLSATAHREYTDVVALDGALQSVATDPVGLLDGMV</sequence>
<dbReference type="RefSeq" id="WP_188895516.1">
    <property type="nucleotide sequence ID" value="NZ_BMMZ01000005.1"/>
</dbReference>
<name>A0A917S897_9ACTN</name>